<sequence>MTKIKILEILKNNVATSNSLSIPFEVEVFLWTISIIFGIVSIAFAFIASFYSSRASRDVKQLIKNQWISEHTNQIFFIKLKEIDILTSKLIFKLKKNNDITYFDYSSTSSGCRLHPISQEITKFLNETKFKELMNFYKEEKDLLDKEFFDIVEIEDINKTEKIPSLKIQELINYHLKAKDKIREIIKQYTLISTSE</sequence>
<organism evidence="2 3">
    <name type="scientific">Mycoplasma mobile (strain ATCC 43663 / 163K / NCTC 11711)</name>
    <name type="common">Mesomycoplasma mobile</name>
    <dbReference type="NCBI Taxonomy" id="267748"/>
    <lineage>
        <taxon>Bacteria</taxon>
        <taxon>Bacillati</taxon>
        <taxon>Mycoplasmatota</taxon>
        <taxon>Mycoplasmoidales</taxon>
        <taxon>Metamycoplasmataceae</taxon>
        <taxon>Mesomycoplasma</taxon>
    </lineage>
</organism>
<reference evidence="2 3" key="1">
    <citation type="journal article" date="2004" name="Genome Res.">
        <title>The complete genome and proteome of Mycoplasma mobile.</title>
        <authorList>
            <person name="Jaffe J.D."/>
            <person name="Stange-Thomann N."/>
            <person name="Smith C."/>
            <person name="DeCaprio D."/>
            <person name="Fisher S."/>
            <person name="Butler J."/>
            <person name="Calvo S."/>
            <person name="Elkins T."/>
            <person name="FitzGerald M.G."/>
            <person name="Hafez N."/>
            <person name="Kodira C.D."/>
            <person name="Major J."/>
            <person name="Wang S."/>
            <person name="Wilkinson J."/>
            <person name="Nicol R."/>
            <person name="Nusbaum C."/>
            <person name="Birren B."/>
            <person name="Berg H.C."/>
            <person name="Church G.M."/>
        </authorList>
    </citation>
    <scope>NUCLEOTIDE SEQUENCE [LARGE SCALE GENOMIC DNA]</scope>
    <source>
        <strain evidence="3">ATCC 43663 / 163K / NCTC 11711</strain>
    </source>
</reference>
<feature type="transmembrane region" description="Helical" evidence="1">
    <location>
        <begin position="28"/>
        <end position="51"/>
    </location>
</feature>
<dbReference type="RefSeq" id="WP_011264845.1">
    <property type="nucleotide sequence ID" value="NC_006908.1"/>
</dbReference>
<gene>
    <name evidence="2" type="ordered locus">MMOB3250</name>
</gene>
<dbReference type="Proteomes" id="UP000009072">
    <property type="component" value="Chromosome"/>
</dbReference>
<dbReference type="KEGG" id="mmo:MMOB3250"/>
<dbReference type="STRING" id="267748.MMOB3250"/>
<evidence type="ECO:0000313" key="2">
    <source>
        <dbReference type="EMBL" id="AAT27811.1"/>
    </source>
</evidence>
<keyword evidence="1" id="KW-0472">Membrane</keyword>
<accession>Q6KHW5</accession>
<keyword evidence="1" id="KW-0812">Transmembrane</keyword>
<keyword evidence="3" id="KW-1185">Reference proteome</keyword>
<protein>
    <submittedName>
        <fullName evidence="2">Expressed protein</fullName>
    </submittedName>
</protein>
<evidence type="ECO:0000256" key="1">
    <source>
        <dbReference type="SAM" id="Phobius"/>
    </source>
</evidence>
<name>Q6KHW5_MYCM1</name>
<dbReference type="HOGENOM" id="CLU_1388892_0_0_14"/>
<dbReference type="EMBL" id="AE017308">
    <property type="protein sequence ID" value="AAT27811.1"/>
    <property type="molecule type" value="Genomic_DNA"/>
</dbReference>
<keyword evidence="1" id="KW-1133">Transmembrane helix</keyword>
<proteinExistence type="predicted"/>
<dbReference type="AlphaFoldDB" id="Q6KHW5"/>
<evidence type="ECO:0000313" key="3">
    <source>
        <dbReference type="Proteomes" id="UP000009072"/>
    </source>
</evidence>